<dbReference type="STRING" id="59729.ENSTGUP00000015735"/>
<evidence type="ECO:0000256" key="16">
    <source>
        <dbReference type="RuleBase" id="RU079119"/>
    </source>
</evidence>
<reference evidence="19 20" key="1">
    <citation type="journal article" date="2010" name="Nature">
        <title>The genome of a songbird.</title>
        <authorList>
            <person name="Warren W.C."/>
            <person name="Clayton D.F."/>
            <person name="Ellegren H."/>
            <person name="Arnold A.P."/>
            <person name="Hillier L.W."/>
            <person name="Kunstner A."/>
            <person name="Searle S."/>
            <person name="White S."/>
            <person name="Vilella A.J."/>
            <person name="Fairley S."/>
            <person name="Heger A."/>
            <person name="Kong L."/>
            <person name="Ponting C.P."/>
            <person name="Jarvis E.D."/>
            <person name="Mello C.V."/>
            <person name="Minx P."/>
            <person name="Lovell P."/>
            <person name="Velho T.A."/>
            <person name="Ferris M."/>
            <person name="Balakrishnan C.N."/>
            <person name="Sinha S."/>
            <person name="Blatti C."/>
            <person name="London S.E."/>
            <person name="Li Y."/>
            <person name="Lin Y.C."/>
            <person name="George J."/>
            <person name="Sweedler J."/>
            <person name="Southey B."/>
            <person name="Gunaratne P."/>
            <person name="Watson M."/>
            <person name="Nam K."/>
            <person name="Backstrom N."/>
            <person name="Smeds L."/>
            <person name="Nabholz B."/>
            <person name="Itoh Y."/>
            <person name="Whitney O."/>
            <person name="Pfenning A.R."/>
            <person name="Howard J."/>
            <person name="Volker M."/>
            <person name="Skinner B.M."/>
            <person name="Griffin D.K."/>
            <person name="Ye L."/>
            <person name="McLaren W.M."/>
            <person name="Flicek P."/>
            <person name="Quesada V."/>
            <person name="Velasco G."/>
            <person name="Lopez-Otin C."/>
            <person name="Puente X.S."/>
            <person name="Olender T."/>
            <person name="Lancet D."/>
            <person name="Smit A.F."/>
            <person name="Hubley R."/>
            <person name="Konkel M.K."/>
            <person name="Walker J.A."/>
            <person name="Batzer M.A."/>
            <person name="Gu W."/>
            <person name="Pollock D.D."/>
            <person name="Chen L."/>
            <person name="Cheng Z."/>
            <person name="Eichler E.E."/>
            <person name="Stapley J."/>
            <person name="Slate J."/>
            <person name="Ekblom R."/>
            <person name="Birkhead T."/>
            <person name="Burke T."/>
            <person name="Burt D."/>
            <person name="Scharff C."/>
            <person name="Adam I."/>
            <person name="Richard H."/>
            <person name="Sultan M."/>
            <person name="Soldatov A."/>
            <person name="Lehrach H."/>
            <person name="Edwards S.V."/>
            <person name="Yang S.P."/>
            <person name="Li X."/>
            <person name="Graves T."/>
            <person name="Fulton L."/>
            <person name="Nelson J."/>
            <person name="Chinwalla A."/>
            <person name="Hou S."/>
            <person name="Mardis E.R."/>
            <person name="Wilson R.K."/>
        </authorList>
    </citation>
    <scope>NUCLEOTIDE SEQUENCE [LARGE SCALE GENOMIC DNA]</scope>
</reference>
<feature type="transmembrane region" description="Helical" evidence="16">
    <location>
        <begin position="410"/>
        <end position="437"/>
    </location>
</feature>
<evidence type="ECO:0000256" key="5">
    <source>
        <dbReference type="ARBA" id="ARBA00022475"/>
    </source>
</evidence>
<name>H0ZYN2_TAEGU</name>
<evidence type="ECO:0000259" key="18">
    <source>
        <dbReference type="Pfam" id="PF01529"/>
    </source>
</evidence>
<keyword evidence="9 16" id="KW-1133">Transmembrane helix</keyword>
<evidence type="ECO:0000256" key="13">
    <source>
        <dbReference type="ARBA" id="ARBA00023288"/>
    </source>
</evidence>
<dbReference type="Proteomes" id="UP000007754">
    <property type="component" value="Chromosome 14"/>
</dbReference>
<sequence>MLSRLHGDVLGPVPRRGTGGRWKRREQQRRRFRSTAAAPERPRGPPEPGAGAWQGRAGLGKGLGELGRGSAWRKGGSGGTLWLCTAPARRGQPGGSGICSRDRDRSRGNSPKLQQGKLSLAIRRNFSMERGSGTAQGGLQCPSWSVQGIPGGGTRSSGMGTGTAGMGWEVFSSLKDLGILCFCPHRDTQSSIPGLRECCRTGTQQLLLFHCRLGMEFLTLFLIYLCSLLALAALLCLCSGREEGFLARSANRASQVLSLVIPSQLRRVTHRALHRLFHTRSCLFVVLHVALQAAVFGEYTWEVFGYCWELQFHLLLLLLPYLLLAGNLGCFLLCSRANPGTVTKSNAASLVKVYAYDGVMFQKGLVCPTCSVEKPARSKHCSVCRTCVHRFDHHCVWVNNCIGAANAGVFLLYLLSLTATAGAVAAVTAALLLQLLLLSNLLHGTYLDAQGQEQPVEIPVLVQHLFLTFPRIVFMLGFVILLTLVLGGYCSFSLYLALTNQTTHEWCKSRRFGGSPHLPSQPHDRPLVYKNIYSKGIWRNLKEIFNPPAVLERKKKT</sequence>
<organism evidence="19 20">
    <name type="scientific">Taeniopygia guttata</name>
    <name type="common">Zebra finch</name>
    <name type="synonym">Poephila guttata</name>
    <dbReference type="NCBI Taxonomy" id="59729"/>
    <lineage>
        <taxon>Eukaryota</taxon>
        <taxon>Metazoa</taxon>
        <taxon>Chordata</taxon>
        <taxon>Craniata</taxon>
        <taxon>Vertebrata</taxon>
        <taxon>Euteleostomi</taxon>
        <taxon>Archelosauria</taxon>
        <taxon>Archosauria</taxon>
        <taxon>Dinosauria</taxon>
        <taxon>Saurischia</taxon>
        <taxon>Theropoda</taxon>
        <taxon>Coelurosauria</taxon>
        <taxon>Aves</taxon>
        <taxon>Neognathae</taxon>
        <taxon>Neoaves</taxon>
        <taxon>Telluraves</taxon>
        <taxon>Australaves</taxon>
        <taxon>Passeriformes</taxon>
        <taxon>Passeroidea</taxon>
        <taxon>Estrildidae</taxon>
        <taxon>Estrildinae</taxon>
        <taxon>Taeniopygia</taxon>
    </lineage>
</organism>
<evidence type="ECO:0000313" key="19">
    <source>
        <dbReference type="Ensembl" id="ENSTGUP00000015735.2"/>
    </source>
</evidence>
<comment type="domain">
    <text evidence="16">The DHHC domain is required for palmitoyltransferase activity.</text>
</comment>
<accession>H0ZYN2</accession>
<dbReference type="PANTHER" id="PTHR22883">
    <property type="entry name" value="ZINC FINGER DHHC DOMAIN CONTAINING PROTEIN"/>
    <property type="match status" value="1"/>
</dbReference>
<keyword evidence="8" id="KW-0256">Endoplasmic reticulum</keyword>
<keyword evidence="7 16" id="KW-0812">Transmembrane</keyword>
<dbReference type="PANTHER" id="PTHR22883:SF466">
    <property type="entry name" value="PALMITOYLTRANSFERASE ZDHHC4"/>
    <property type="match status" value="1"/>
</dbReference>
<keyword evidence="14 16" id="KW-0012">Acyltransferase</keyword>
<evidence type="ECO:0000256" key="7">
    <source>
        <dbReference type="ARBA" id="ARBA00022692"/>
    </source>
</evidence>
<dbReference type="GO" id="GO:0006612">
    <property type="term" value="P:protein targeting to membrane"/>
    <property type="evidence" value="ECO:0007669"/>
    <property type="project" value="TreeGrafter"/>
</dbReference>
<evidence type="ECO:0000256" key="2">
    <source>
        <dbReference type="ARBA" id="ARBA00004651"/>
    </source>
</evidence>
<dbReference type="GO" id="GO:0005789">
    <property type="term" value="C:endoplasmic reticulum membrane"/>
    <property type="evidence" value="ECO:0007669"/>
    <property type="project" value="UniProtKB-SubCell"/>
</dbReference>
<evidence type="ECO:0000256" key="3">
    <source>
        <dbReference type="ARBA" id="ARBA00004653"/>
    </source>
</evidence>
<dbReference type="Ensembl" id="ENSTGUT00000016008.2">
    <property type="protein sequence ID" value="ENSTGUP00000015735.2"/>
    <property type="gene ID" value="ENSTGUG00000015391.2"/>
</dbReference>
<evidence type="ECO:0000256" key="9">
    <source>
        <dbReference type="ARBA" id="ARBA00022989"/>
    </source>
</evidence>
<dbReference type="InterPro" id="IPR039859">
    <property type="entry name" value="PFA4/ZDH16/20/ERF2-like"/>
</dbReference>
<reference evidence="19" key="2">
    <citation type="submission" date="2025-08" db="UniProtKB">
        <authorList>
            <consortium name="Ensembl"/>
        </authorList>
    </citation>
    <scope>IDENTIFICATION</scope>
</reference>
<dbReference type="PROSITE" id="PS50216">
    <property type="entry name" value="DHHC"/>
    <property type="match status" value="1"/>
</dbReference>
<dbReference type="HOGENOM" id="CLU_042181_4_0_1"/>
<feature type="transmembrane region" description="Helical" evidence="16">
    <location>
        <begin position="472"/>
        <end position="498"/>
    </location>
</feature>
<evidence type="ECO:0000256" key="1">
    <source>
        <dbReference type="ARBA" id="ARBA00004477"/>
    </source>
</evidence>
<dbReference type="GO" id="GO:0005886">
    <property type="term" value="C:plasma membrane"/>
    <property type="evidence" value="ECO:0007669"/>
    <property type="project" value="UniProtKB-SubCell"/>
</dbReference>
<feature type="transmembrane region" description="Helical" evidence="16">
    <location>
        <begin position="313"/>
        <end position="334"/>
    </location>
</feature>
<feature type="transmembrane region" description="Helical" evidence="16">
    <location>
        <begin position="281"/>
        <end position="301"/>
    </location>
</feature>
<keyword evidence="6 16" id="KW-0808">Transferase</keyword>
<feature type="transmembrane region" description="Helical" evidence="16">
    <location>
        <begin position="217"/>
        <end position="238"/>
    </location>
</feature>
<gene>
    <name evidence="19" type="primary">ZDHHC4</name>
</gene>
<dbReference type="GO" id="GO:0000139">
    <property type="term" value="C:Golgi membrane"/>
    <property type="evidence" value="ECO:0007669"/>
    <property type="project" value="UniProtKB-SubCell"/>
</dbReference>
<comment type="similarity">
    <text evidence="4 16">Belongs to the DHHC palmitoyltransferase family.</text>
</comment>
<feature type="compositionally biased region" description="Gly residues" evidence="17">
    <location>
        <begin position="57"/>
        <end position="67"/>
    </location>
</feature>
<reference evidence="19" key="3">
    <citation type="submission" date="2025-09" db="UniProtKB">
        <authorList>
            <consortium name="Ensembl"/>
        </authorList>
    </citation>
    <scope>IDENTIFICATION</scope>
</reference>
<keyword evidence="11 16" id="KW-0472">Membrane</keyword>
<comment type="subcellular location">
    <subcellularLocation>
        <location evidence="2">Cell membrane</location>
        <topology evidence="2">Multi-pass membrane protein</topology>
    </subcellularLocation>
    <subcellularLocation>
        <location evidence="1">Endoplasmic reticulum membrane</location>
        <topology evidence="1">Multi-pass membrane protein</topology>
    </subcellularLocation>
    <subcellularLocation>
        <location evidence="3">Golgi apparatus membrane</location>
        <topology evidence="3">Multi-pass membrane protein</topology>
    </subcellularLocation>
</comment>
<feature type="domain" description="Palmitoyltransferase DHHC" evidence="18">
    <location>
        <begin position="364"/>
        <end position="509"/>
    </location>
</feature>
<dbReference type="InParanoid" id="H0ZYN2"/>
<feature type="compositionally biased region" description="Basic residues" evidence="17">
    <location>
        <begin position="21"/>
        <end position="33"/>
    </location>
</feature>
<keyword evidence="13" id="KW-0449">Lipoprotein</keyword>
<comment type="catalytic activity">
    <reaction evidence="15">
        <text>L-cysteinyl-[protein] + hexadecanoyl-CoA = S-hexadecanoyl-L-cysteinyl-[protein] + CoA</text>
        <dbReference type="Rhea" id="RHEA:36683"/>
        <dbReference type="Rhea" id="RHEA-COMP:10131"/>
        <dbReference type="Rhea" id="RHEA-COMP:11032"/>
        <dbReference type="ChEBI" id="CHEBI:29950"/>
        <dbReference type="ChEBI" id="CHEBI:57287"/>
        <dbReference type="ChEBI" id="CHEBI:57379"/>
        <dbReference type="ChEBI" id="CHEBI:74151"/>
        <dbReference type="EC" id="2.3.1.225"/>
    </reaction>
    <physiologicalReaction direction="left-to-right" evidence="15">
        <dbReference type="Rhea" id="RHEA:36684"/>
    </physiologicalReaction>
</comment>
<evidence type="ECO:0000313" key="20">
    <source>
        <dbReference type="Proteomes" id="UP000007754"/>
    </source>
</evidence>
<evidence type="ECO:0000256" key="11">
    <source>
        <dbReference type="ARBA" id="ARBA00023136"/>
    </source>
</evidence>
<evidence type="ECO:0000256" key="17">
    <source>
        <dbReference type="SAM" id="MobiDB-lite"/>
    </source>
</evidence>
<evidence type="ECO:0000256" key="12">
    <source>
        <dbReference type="ARBA" id="ARBA00023139"/>
    </source>
</evidence>
<keyword evidence="20" id="KW-1185">Reference proteome</keyword>
<evidence type="ECO:0000256" key="14">
    <source>
        <dbReference type="ARBA" id="ARBA00023315"/>
    </source>
</evidence>
<dbReference type="Pfam" id="PF01529">
    <property type="entry name" value="DHHC"/>
    <property type="match status" value="1"/>
</dbReference>
<evidence type="ECO:0000256" key="10">
    <source>
        <dbReference type="ARBA" id="ARBA00023034"/>
    </source>
</evidence>
<protein>
    <recommendedName>
        <fullName evidence="16">Palmitoyltransferase</fullName>
        <ecNumber evidence="16">2.3.1.225</ecNumber>
    </recommendedName>
</protein>
<keyword evidence="12" id="KW-0564">Palmitate</keyword>
<dbReference type="GO" id="GO:0019706">
    <property type="term" value="F:protein-cysteine S-palmitoyltransferase activity"/>
    <property type="evidence" value="ECO:0007669"/>
    <property type="project" value="UniProtKB-EC"/>
</dbReference>
<feature type="region of interest" description="Disordered" evidence="17">
    <location>
        <begin position="1"/>
        <end position="67"/>
    </location>
</feature>
<evidence type="ECO:0000256" key="15">
    <source>
        <dbReference type="ARBA" id="ARBA00047790"/>
    </source>
</evidence>
<dbReference type="InterPro" id="IPR001594">
    <property type="entry name" value="Palmitoyltrfase_DHHC"/>
</dbReference>
<dbReference type="GeneTree" id="ENSGT00920000149163"/>
<dbReference type="EC" id="2.3.1.225" evidence="16"/>
<keyword evidence="5" id="KW-1003">Cell membrane</keyword>
<evidence type="ECO:0000256" key="6">
    <source>
        <dbReference type="ARBA" id="ARBA00022679"/>
    </source>
</evidence>
<proteinExistence type="inferred from homology"/>
<evidence type="ECO:0000256" key="4">
    <source>
        <dbReference type="ARBA" id="ARBA00008574"/>
    </source>
</evidence>
<feature type="region of interest" description="Disordered" evidence="17">
    <location>
        <begin position="85"/>
        <end position="116"/>
    </location>
</feature>
<evidence type="ECO:0000256" key="8">
    <source>
        <dbReference type="ARBA" id="ARBA00022824"/>
    </source>
</evidence>
<keyword evidence="10" id="KW-0333">Golgi apparatus</keyword>
<dbReference type="AlphaFoldDB" id="H0ZYN2"/>